<evidence type="ECO:0000313" key="3">
    <source>
        <dbReference type="Proteomes" id="UP000327458"/>
    </source>
</evidence>
<protein>
    <submittedName>
        <fullName evidence="2">IS1380-like element ISPelu1 family transposase</fullName>
    </submittedName>
</protein>
<name>A0A5M8IA00_CHLPH</name>
<organism evidence="2 3">
    <name type="scientific">Chlorobium phaeovibrioides</name>
    <dbReference type="NCBI Taxonomy" id="1094"/>
    <lineage>
        <taxon>Bacteria</taxon>
        <taxon>Pseudomonadati</taxon>
        <taxon>Chlorobiota</taxon>
        <taxon>Chlorobiia</taxon>
        <taxon>Chlorobiales</taxon>
        <taxon>Chlorobiaceae</taxon>
        <taxon>Chlorobium/Pelodictyon group</taxon>
        <taxon>Chlorobium</taxon>
    </lineage>
</organism>
<evidence type="ECO:0000259" key="1">
    <source>
        <dbReference type="Pfam" id="PF13701"/>
    </source>
</evidence>
<dbReference type="Proteomes" id="UP000327458">
    <property type="component" value="Unassembled WGS sequence"/>
</dbReference>
<dbReference type="NCBIfam" id="NF033539">
    <property type="entry name" value="transpos_IS1380"/>
    <property type="match status" value="1"/>
</dbReference>
<dbReference type="Pfam" id="PF13701">
    <property type="entry name" value="DDE_Tnp_1_4"/>
    <property type="match status" value="1"/>
</dbReference>
<dbReference type="RefSeq" id="WP_151419270.1">
    <property type="nucleotide sequence ID" value="NZ_VMRG01000001.1"/>
</dbReference>
<dbReference type="EMBL" id="VMRG01000001">
    <property type="protein sequence ID" value="KAA6232293.1"/>
    <property type="molecule type" value="Genomic_DNA"/>
</dbReference>
<proteinExistence type="predicted"/>
<evidence type="ECO:0000313" key="2">
    <source>
        <dbReference type="EMBL" id="KAA6232293.1"/>
    </source>
</evidence>
<feature type="domain" description="Transposase DDE" evidence="1">
    <location>
        <begin position="28"/>
        <end position="445"/>
    </location>
</feature>
<gene>
    <name evidence="2" type="ORF">FP507_03690</name>
</gene>
<dbReference type="InterPro" id="IPR047960">
    <property type="entry name" value="Transpos_IS1380"/>
</dbReference>
<sequence length="469" mass="54088">MESFVAKDKTIKGKKEQQICAILPSDDQLTGRAGLSVFALYLRNIGLFPIIDRLFGTVRKNGKGLAVTEMFVQILRFFMDGTSRHLNWFDHLAADDAYAGLLGTGRLASSHAVKRFIGAISFCRIYLFRRLLQDVFLWRLKHTRPEVIMLGIDTTVLDNDDAEKRHGVQPTYKKVKGFQPLQMNWGRYVVDAVFRGGKKHSNHGNTVNEMLVHMVRKIRNAYREEVPIIVRMDAGFFDDEVFKTCEQLQIGYLCGGKQYSNVLDEVADAVDWQSFKKVETDSKSWMYTEFMSRQKKWKKERRTIFSTLWEEDGQYLLQGICRDSVIITNMGMGEKIDEQLAKIGREDLLDAGKLLGLYHERGTDELTNRALKTFGHEQLPFKRFTANSAWHYLMVLGNNLFEAFKEDVTEAVIPVSAYADTFRRRFIDTAGKLVRHAGKLVMKVNKVDYVRLKFDQLYEKCRVGLPRLE</sequence>
<accession>A0A5M8IA00</accession>
<comment type="caution">
    <text evidence="2">The sequence shown here is derived from an EMBL/GenBank/DDBJ whole genome shotgun (WGS) entry which is preliminary data.</text>
</comment>
<dbReference type="InterPro" id="IPR025668">
    <property type="entry name" value="Tnp_DDE_dom"/>
</dbReference>
<reference evidence="2 3" key="1">
    <citation type="submission" date="2019-07" db="EMBL/GenBank/DDBJ databases">
        <title>Draft genome Sequence of Chlorobium phaeovibrioides sp. strain PhvTcv-s14, from the Phylum Chlorobi.</title>
        <authorList>
            <person name="Babenko V."/>
            <person name="Boldyreva D."/>
            <person name="Kanygina A."/>
            <person name="Selezneva O."/>
            <person name="Akopiyan T."/>
            <person name="Lunina O."/>
        </authorList>
    </citation>
    <scope>NUCLEOTIDE SEQUENCE [LARGE SCALE GENOMIC DNA]</scope>
    <source>
        <strain evidence="2 3">GrTcv12</strain>
    </source>
</reference>
<dbReference type="AlphaFoldDB" id="A0A5M8IA00"/>